<dbReference type="OMA" id="MLNTECK"/>
<sequence length="482" mass="54989">MESELLPGMSSTGVMPQKLRAEKGSSGGTPQKLQAKGNEGTSSIGGVMLQKHQAKQEMAPSRLLHHPPRIQVQGVSNRGAQVATTSRQKHAKINKSSTTRASEKLRSATNSPSQKTDTASSSNGNIAPHGCKEPARSDHPNNTVHAMDDKDSQEADDAIKRLNELGLGENISSEEFAKYIDQLVQDPKVDISTKLDRAQLASLHALHARHRIKYYKESPEYMLNTECKGDSYHTKLLGEDEISDEFITEMGFFMRLEKDGTFDWCFFPDYCLLAALDDYQRLVPLNGVDWQYAYWDDYHSYLNSYKTEQQYLKYCKALSMKLKVCKIVLTNNISYIALYFSGIKNAFISRQWMEDYVLNELPSLKDCLQHMRFYVAYCKDMDGLYFEIWQRVNKQNKSFRDSLEEVYNLNMFPSRQDKMKYALENDCSYMENEITEGKALELIAEAVENRTNKPKFYEQYIQRKIDIAQAIGLVSTDGTEAA</sequence>
<keyword evidence="3" id="KW-1185">Reference proteome</keyword>
<feature type="region of interest" description="Disordered" evidence="1">
    <location>
        <begin position="1"/>
        <end position="153"/>
    </location>
</feature>
<feature type="compositionally biased region" description="Polar residues" evidence="1">
    <location>
        <begin position="107"/>
        <end position="125"/>
    </location>
</feature>
<reference evidence="2" key="3">
    <citation type="submission" date="2018-04" db="EMBL/GenBank/DDBJ databases">
        <title>OnivRS2 (Oryza nivara Reference Sequence Version 2).</title>
        <authorList>
            <person name="Zhang J."/>
            <person name="Kudrna D."/>
            <person name="Lee S."/>
            <person name="Talag J."/>
            <person name="Rajasekar S."/>
            <person name="Welchert J."/>
            <person name="Hsing Y.-I."/>
            <person name="Wing R.A."/>
        </authorList>
    </citation>
    <scope>NUCLEOTIDE SEQUENCE [LARGE SCALE GENOMIC DNA]</scope>
</reference>
<reference evidence="2" key="1">
    <citation type="submission" date="2013-08" db="EMBL/GenBank/DDBJ databases">
        <authorList>
            <person name="Wing R.A."/>
            <person name="Hsing Y."/>
        </authorList>
    </citation>
    <scope>NUCLEOTIDE SEQUENCE</scope>
</reference>
<name>A0A0E0FZD2_ORYNI</name>
<accession>A0A0E0FZD2</accession>
<proteinExistence type="predicted"/>
<dbReference type="AlphaFoldDB" id="A0A0E0FZD2"/>
<dbReference type="HOGENOM" id="CLU_015994_3_0_1"/>
<dbReference type="PANTHER" id="PTHR34480">
    <property type="entry name" value="OS01G0967800 PROTEIN-RELATED"/>
    <property type="match status" value="1"/>
</dbReference>
<protein>
    <submittedName>
        <fullName evidence="2">Uncharacterized protein</fullName>
    </submittedName>
</protein>
<dbReference type="eggNOG" id="KOG4270">
    <property type="taxonomic scope" value="Eukaryota"/>
</dbReference>
<dbReference type="Gramene" id="ONIVA01G51390.2">
    <property type="protein sequence ID" value="ONIVA01G51390.2"/>
    <property type="gene ID" value="ONIVA01G51390"/>
</dbReference>
<dbReference type="PANTHER" id="PTHR34480:SF14">
    <property type="entry name" value="OS01G0967800 PROTEIN"/>
    <property type="match status" value="1"/>
</dbReference>
<evidence type="ECO:0000256" key="1">
    <source>
        <dbReference type="SAM" id="MobiDB-lite"/>
    </source>
</evidence>
<feature type="compositionally biased region" description="Basic and acidic residues" evidence="1">
    <location>
        <begin position="130"/>
        <end position="139"/>
    </location>
</feature>
<dbReference type="EnsemblPlants" id="ONIVA01G51390.1">
    <property type="protein sequence ID" value="ONIVA01G51390.1"/>
    <property type="gene ID" value="ONIVA01G51390"/>
</dbReference>
<organism evidence="2">
    <name type="scientific">Oryza nivara</name>
    <name type="common">Indian wild rice</name>
    <name type="synonym">Oryza sativa f. spontanea</name>
    <dbReference type="NCBI Taxonomy" id="4536"/>
    <lineage>
        <taxon>Eukaryota</taxon>
        <taxon>Viridiplantae</taxon>
        <taxon>Streptophyta</taxon>
        <taxon>Embryophyta</taxon>
        <taxon>Tracheophyta</taxon>
        <taxon>Spermatophyta</taxon>
        <taxon>Magnoliopsida</taxon>
        <taxon>Liliopsida</taxon>
        <taxon>Poales</taxon>
        <taxon>Poaceae</taxon>
        <taxon>BOP clade</taxon>
        <taxon>Oryzoideae</taxon>
        <taxon>Oryzeae</taxon>
        <taxon>Oryzinae</taxon>
        <taxon>Oryza</taxon>
    </lineage>
</organism>
<feature type="compositionally biased region" description="Polar residues" evidence="1">
    <location>
        <begin position="73"/>
        <end position="86"/>
    </location>
</feature>
<dbReference type="Proteomes" id="UP000006591">
    <property type="component" value="Chromosome 1"/>
</dbReference>
<reference evidence="2" key="2">
    <citation type="submission" date="2015-04" db="UniProtKB">
        <authorList>
            <consortium name="EnsemblPlants"/>
        </authorList>
    </citation>
    <scope>IDENTIFICATION</scope>
    <source>
        <strain evidence="2">SL10</strain>
    </source>
</reference>
<dbReference type="EnsemblPlants" id="ONIVA01G51390.2">
    <property type="protein sequence ID" value="ONIVA01G51390.2"/>
    <property type="gene ID" value="ONIVA01G51390"/>
</dbReference>
<dbReference type="Gramene" id="ONIVA01G51390.1">
    <property type="protein sequence ID" value="ONIVA01G51390.1"/>
    <property type="gene ID" value="ONIVA01G51390"/>
</dbReference>
<evidence type="ECO:0000313" key="3">
    <source>
        <dbReference type="Proteomes" id="UP000006591"/>
    </source>
</evidence>
<evidence type="ECO:0000313" key="2">
    <source>
        <dbReference type="EnsemblPlants" id="ONIVA01G51390.1"/>
    </source>
</evidence>